<comment type="caution">
    <text evidence="1">The sequence shown here is derived from an EMBL/GenBank/DDBJ whole genome shotgun (WGS) entry which is preliminary data.</text>
</comment>
<evidence type="ECO:0000313" key="1">
    <source>
        <dbReference type="EMBL" id="KAI4336820.1"/>
    </source>
</evidence>
<proteinExistence type="predicted"/>
<evidence type="ECO:0000313" key="2">
    <source>
        <dbReference type="Proteomes" id="UP000828941"/>
    </source>
</evidence>
<keyword evidence="2" id="KW-1185">Reference proteome</keyword>
<accession>A0ACB9NK79</accession>
<gene>
    <name evidence="1" type="ORF">L6164_015300</name>
</gene>
<name>A0ACB9NK79_BAUVA</name>
<dbReference type="Proteomes" id="UP000828941">
    <property type="component" value="Chromosome 6"/>
</dbReference>
<sequence length="299" mass="32401">MKIQCDVCDKDEALVFCTADEAALCGGCDRRVHHANKLASKHQRFSLQRPCAKQYPLCDVCLEKRAFVFCQQDRAILCKDCDLSIHSANEHTQKHDRFLLTGIKLSAVATIYSPSASNSVITNASDSLNNPDSQSSWKNSAFPSTAFSNSPILVTKNSPTATATISATTISFPTINKAGEGLLTPEGVGSTSSISEYLIETLPGWQVEDLLDSSSVPSGLCKNDDILPFLHADIEGNLGSFSPGSDGIWVPQAPCPLYSSQMDGQIGFKISRSRLKDDNFIVPQISPPSIGSKRSRLLW</sequence>
<dbReference type="EMBL" id="CM039431">
    <property type="protein sequence ID" value="KAI4336820.1"/>
    <property type="molecule type" value="Genomic_DNA"/>
</dbReference>
<reference evidence="1 2" key="1">
    <citation type="journal article" date="2022" name="DNA Res.">
        <title>Chromosomal-level genome assembly of the orchid tree Bauhinia variegata (Leguminosae; Cercidoideae) supports the allotetraploid origin hypothesis of Bauhinia.</title>
        <authorList>
            <person name="Zhong Y."/>
            <person name="Chen Y."/>
            <person name="Zheng D."/>
            <person name="Pang J."/>
            <person name="Liu Y."/>
            <person name="Luo S."/>
            <person name="Meng S."/>
            <person name="Qian L."/>
            <person name="Wei D."/>
            <person name="Dai S."/>
            <person name="Zhou R."/>
        </authorList>
    </citation>
    <scope>NUCLEOTIDE SEQUENCE [LARGE SCALE GENOMIC DNA]</scope>
    <source>
        <strain evidence="1">BV-YZ2020</strain>
    </source>
</reference>
<protein>
    <submittedName>
        <fullName evidence="1">Uncharacterized protein</fullName>
    </submittedName>
</protein>
<organism evidence="1 2">
    <name type="scientific">Bauhinia variegata</name>
    <name type="common">Purple orchid tree</name>
    <name type="synonym">Phanera variegata</name>
    <dbReference type="NCBI Taxonomy" id="167791"/>
    <lineage>
        <taxon>Eukaryota</taxon>
        <taxon>Viridiplantae</taxon>
        <taxon>Streptophyta</taxon>
        <taxon>Embryophyta</taxon>
        <taxon>Tracheophyta</taxon>
        <taxon>Spermatophyta</taxon>
        <taxon>Magnoliopsida</taxon>
        <taxon>eudicotyledons</taxon>
        <taxon>Gunneridae</taxon>
        <taxon>Pentapetalae</taxon>
        <taxon>rosids</taxon>
        <taxon>fabids</taxon>
        <taxon>Fabales</taxon>
        <taxon>Fabaceae</taxon>
        <taxon>Cercidoideae</taxon>
        <taxon>Cercideae</taxon>
        <taxon>Bauhiniinae</taxon>
        <taxon>Bauhinia</taxon>
    </lineage>
</organism>